<organism evidence="1 2">
    <name type="scientific">Fuerstiella marisgermanici</name>
    <dbReference type="NCBI Taxonomy" id="1891926"/>
    <lineage>
        <taxon>Bacteria</taxon>
        <taxon>Pseudomonadati</taxon>
        <taxon>Planctomycetota</taxon>
        <taxon>Planctomycetia</taxon>
        <taxon>Planctomycetales</taxon>
        <taxon>Planctomycetaceae</taxon>
        <taxon>Fuerstiella</taxon>
    </lineage>
</organism>
<dbReference type="Pfam" id="PF07394">
    <property type="entry name" value="DUF1501"/>
    <property type="match status" value="1"/>
</dbReference>
<dbReference type="PROSITE" id="PS51318">
    <property type="entry name" value="TAT"/>
    <property type="match status" value="1"/>
</dbReference>
<dbReference type="PANTHER" id="PTHR43737">
    <property type="entry name" value="BLL7424 PROTEIN"/>
    <property type="match status" value="1"/>
</dbReference>
<dbReference type="OrthoDB" id="9779968at2"/>
<dbReference type="EMBL" id="CP017641">
    <property type="protein sequence ID" value="APZ95869.1"/>
    <property type="molecule type" value="Genomic_DNA"/>
</dbReference>
<accession>A0A1P8WP87</accession>
<proteinExistence type="predicted"/>
<evidence type="ECO:0000313" key="2">
    <source>
        <dbReference type="Proteomes" id="UP000187735"/>
    </source>
</evidence>
<dbReference type="InterPro" id="IPR010869">
    <property type="entry name" value="DUF1501"/>
</dbReference>
<dbReference type="RefSeq" id="WP_077026974.1">
    <property type="nucleotide sequence ID" value="NZ_CP017641.1"/>
</dbReference>
<dbReference type="PANTHER" id="PTHR43737:SF1">
    <property type="entry name" value="DUF1501 DOMAIN-CONTAINING PROTEIN"/>
    <property type="match status" value="1"/>
</dbReference>
<dbReference type="KEGG" id="fmr:Fuma_05532"/>
<sequence>MFNRRQFLKSSSLVALTPTVPAFLQQTASATEAEKHERILVVVQLSGGNDGLNTVVPFADEAYQKHRRVLRLPTDRLHKVAEGIGLHPAMENAAELFEDERLSIVQGVGYPNPNRSHDVSMAIWQTARFDREEHNGFGWIGRSLDTLPAPKRNAPSSVLIGNQATPVALRGRKSRSSAFDTIGDMLTDINLRPGPLPNGSASESDGDLSSFINRTTVDAYATADLLTDIVNQKKRESVSYPSSKLASQLRLVSQLIQADMGTRVYYAMQSGYDTHSVQLPSHSRLLRTLSQGLKAFLDDIAAAGLEDRVLVLCFSEFGRQVQENASNGTDHGTAGPVFVAGKSVKGGLLGQHPELETLTNNAPEHTTDFRSVYASVLQEWLRIENAQVSGDFEPLQLFS</sequence>
<reference evidence="1 2" key="1">
    <citation type="journal article" date="2016" name="Front. Microbiol.">
        <title>Fuerstia marisgermanicae gen. nov., sp. nov., an Unusual Member of the Phylum Planctomycetes from the German Wadden Sea.</title>
        <authorList>
            <person name="Kohn T."/>
            <person name="Heuer A."/>
            <person name="Jogler M."/>
            <person name="Vollmers J."/>
            <person name="Boedeker C."/>
            <person name="Bunk B."/>
            <person name="Rast P."/>
            <person name="Borchert D."/>
            <person name="Glockner I."/>
            <person name="Freese H.M."/>
            <person name="Klenk H.P."/>
            <person name="Overmann J."/>
            <person name="Kaster A.K."/>
            <person name="Rohde M."/>
            <person name="Wiegand S."/>
            <person name="Jogler C."/>
        </authorList>
    </citation>
    <scope>NUCLEOTIDE SEQUENCE [LARGE SCALE GENOMIC DNA]</scope>
    <source>
        <strain evidence="1 2">NH11</strain>
    </source>
</reference>
<name>A0A1P8WP87_9PLAN</name>
<dbReference type="STRING" id="1891926.Fuma_05532"/>
<gene>
    <name evidence="1" type="ORF">Fuma_05532</name>
</gene>
<evidence type="ECO:0000313" key="1">
    <source>
        <dbReference type="EMBL" id="APZ95869.1"/>
    </source>
</evidence>
<keyword evidence="2" id="KW-1185">Reference proteome</keyword>
<dbReference type="InterPro" id="IPR006311">
    <property type="entry name" value="TAT_signal"/>
</dbReference>
<dbReference type="AlphaFoldDB" id="A0A1P8WP87"/>
<dbReference type="Proteomes" id="UP000187735">
    <property type="component" value="Chromosome"/>
</dbReference>
<protein>
    <recommendedName>
        <fullName evidence="3">DUF1501 domain-containing protein</fullName>
    </recommendedName>
</protein>
<evidence type="ECO:0008006" key="3">
    <source>
        <dbReference type="Google" id="ProtNLM"/>
    </source>
</evidence>